<proteinExistence type="predicted"/>
<sequence length="31" mass="3560">MDISVFDGADDSYWWVFCPGNFFKEQGTPEA</sequence>
<protein>
    <submittedName>
        <fullName evidence="1">Uncharacterized protein</fullName>
    </submittedName>
</protein>
<accession>A0A392UPT6</accession>
<dbReference type="EMBL" id="LXQA010865183">
    <property type="protein sequence ID" value="MCI74654.1"/>
    <property type="molecule type" value="Genomic_DNA"/>
</dbReference>
<feature type="non-terminal residue" evidence="1">
    <location>
        <position position="31"/>
    </location>
</feature>
<name>A0A392UPT6_9FABA</name>
<comment type="caution">
    <text evidence="1">The sequence shown here is derived from an EMBL/GenBank/DDBJ whole genome shotgun (WGS) entry which is preliminary data.</text>
</comment>
<keyword evidence="2" id="KW-1185">Reference proteome</keyword>
<evidence type="ECO:0000313" key="1">
    <source>
        <dbReference type="EMBL" id="MCI74654.1"/>
    </source>
</evidence>
<dbReference type="AlphaFoldDB" id="A0A392UPT6"/>
<organism evidence="1 2">
    <name type="scientific">Trifolium medium</name>
    <dbReference type="NCBI Taxonomy" id="97028"/>
    <lineage>
        <taxon>Eukaryota</taxon>
        <taxon>Viridiplantae</taxon>
        <taxon>Streptophyta</taxon>
        <taxon>Embryophyta</taxon>
        <taxon>Tracheophyta</taxon>
        <taxon>Spermatophyta</taxon>
        <taxon>Magnoliopsida</taxon>
        <taxon>eudicotyledons</taxon>
        <taxon>Gunneridae</taxon>
        <taxon>Pentapetalae</taxon>
        <taxon>rosids</taxon>
        <taxon>fabids</taxon>
        <taxon>Fabales</taxon>
        <taxon>Fabaceae</taxon>
        <taxon>Papilionoideae</taxon>
        <taxon>50 kb inversion clade</taxon>
        <taxon>NPAAA clade</taxon>
        <taxon>Hologalegina</taxon>
        <taxon>IRL clade</taxon>
        <taxon>Trifolieae</taxon>
        <taxon>Trifolium</taxon>
    </lineage>
</organism>
<dbReference type="Proteomes" id="UP000265520">
    <property type="component" value="Unassembled WGS sequence"/>
</dbReference>
<evidence type="ECO:0000313" key="2">
    <source>
        <dbReference type="Proteomes" id="UP000265520"/>
    </source>
</evidence>
<reference evidence="1 2" key="1">
    <citation type="journal article" date="2018" name="Front. Plant Sci.">
        <title>Red Clover (Trifolium pratense) and Zigzag Clover (T. medium) - A Picture of Genomic Similarities and Differences.</title>
        <authorList>
            <person name="Dluhosova J."/>
            <person name="Istvanek J."/>
            <person name="Nedelnik J."/>
            <person name="Repkova J."/>
        </authorList>
    </citation>
    <scope>NUCLEOTIDE SEQUENCE [LARGE SCALE GENOMIC DNA]</scope>
    <source>
        <strain evidence="2">cv. 10/8</strain>
        <tissue evidence="1">Leaf</tissue>
    </source>
</reference>